<reference evidence="6 7" key="1">
    <citation type="submission" date="2024-09" db="EMBL/GenBank/DDBJ databases">
        <authorList>
            <person name="Ruan L."/>
        </authorList>
    </citation>
    <scope>NUCLEOTIDE SEQUENCE [LARGE SCALE GENOMIC DNA]</scope>
    <source>
        <strain evidence="6 7">D33</strain>
    </source>
</reference>
<dbReference type="Pfam" id="PF03446">
    <property type="entry name" value="NAD_binding_2"/>
    <property type="match status" value="1"/>
</dbReference>
<organism evidence="6 7">
    <name type="scientific">Paenibacillus terreus</name>
    <dbReference type="NCBI Taxonomy" id="1387834"/>
    <lineage>
        <taxon>Bacteria</taxon>
        <taxon>Bacillati</taxon>
        <taxon>Bacillota</taxon>
        <taxon>Bacilli</taxon>
        <taxon>Bacillales</taxon>
        <taxon>Paenibacillaceae</taxon>
        <taxon>Paenibacillus</taxon>
    </lineage>
</organism>
<dbReference type="InterPro" id="IPR013328">
    <property type="entry name" value="6PGD_dom2"/>
</dbReference>
<comment type="caution">
    <text evidence="6">The sequence shown here is derived from an EMBL/GenBank/DDBJ whole genome shotgun (WGS) entry which is preliminary data.</text>
</comment>
<dbReference type="Proteomes" id="UP001580407">
    <property type="component" value="Unassembled WGS sequence"/>
</dbReference>
<dbReference type="PANTHER" id="PTHR43580:SF2">
    <property type="entry name" value="CYTOKINE-LIKE NUCLEAR FACTOR N-PAC"/>
    <property type="match status" value="1"/>
</dbReference>
<dbReference type="InterPro" id="IPR015815">
    <property type="entry name" value="HIBADH-related"/>
</dbReference>
<dbReference type="SUPFAM" id="SSF48179">
    <property type="entry name" value="6-phosphogluconate dehydrogenase C-terminal domain-like"/>
    <property type="match status" value="1"/>
</dbReference>
<dbReference type="Gene3D" id="1.10.1040.10">
    <property type="entry name" value="N-(1-d-carboxylethyl)-l-norvaline Dehydrogenase, domain 2"/>
    <property type="match status" value="1"/>
</dbReference>
<evidence type="ECO:0000313" key="6">
    <source>
        <dbReference type="EMBL" id="MFB5679485.1"/>
    </source>
</evidence>
<dbReference type="PANTHER" id="PTHR43580">
    <property type="entry name" value="OXIDOREDUCTASE GLYR1-RELATED"/>
    <property type="match status" value="1"/>
</dbReference>
<protein>
    <submittedName>
        <fullName evidence="6">NAD(P)-dependent oxidoreductase</fullName>
        <ecNumber evidence="6">1.1.-.-</ecNumber>
    </submittedName>
</protein>
<name>A0ABV5B1B7_9BACL</name>
<evidence type="ECO:0000313" key="7">
    <source>
        <dbReference type="Proteomes" id="UP001580407"/>
    </source>
</evidence>
<evidence type="ECO:0000256" key="3">
    <source>
        <dbReference type="ARBA" id="ARBA00023027"/>
    </source>
</evidence>
<keyword evidence="2 6" id="KW-0560">Oxidoreductase</keyword>
<dbReference type="InterPro" id="IPR036291">
    <property type="entry name" value="NAD(P)-bd_dom_sf"/>
</dbReference>
<comment type="similarity">
    <text evidence="1">Belongs to the HIBADH-related family.</text>
</comment>
<dbReference type="InterPro" id="IPR006115">
    <property type="entry name" value="6PGDH_NADP-bd"/>
</dbReference>
<evidence type="ECO:0000256" key="1">
    <source>
        <dbReference type="ARBA" id="ARBA00009080"/>
    </source>
</evidence>
<accession>A0ABV5B1B7</accession>
<dbReference type="EMBL" id="JBHILM010000001">
    <property type="protein sequence ID" value="MFB5679485.1"/>
    <property type="molecule type" value="Genomic_DNA"/>
</dbReference>
<dbReference type="EC" id="1.1.-.-" evidence="6"/>
<proteinExistence type="inferred from homology"/>
<dbReference type="PIRSF" id="PIRSF000103">
    <property type="entry name" value="HIBADH"/>
    <property type="match status" value="1"/>
</dbReference>
<dbReference type="RefSeq" id="WP_375523325.1">
    <property type="nucleotide sequence ID" value="NZ_JBHILM010000001.1"/>
</dbReference>
<dbReference type="GO" id="GO:0016491">
    <property type="term" value="F:oxidoreductase activity"/>
    <property type="evidence" value="ECO:0007669"/>
    <property type="project" value="UniProtKB-KW"/>
</dbReference>
<dbReference type="InterPro" id="IPR029154">
    <property type="entry name" value="HIBADH-like_NADP-bd"/>
</dbReference>
<dbReference type="InterPro" id="IPR051265">
    <property type="entry name" value="HIBADH-related_NP60_sf"/>
</dbReference>
<feature type="domain" description="6-phosphogluconate dehydrogenase NADP-binding" evidence="4">
    <location>
        <begin position="4"/>
        <end position="156"/>
    </location>
</feature>
<feature type="domain" description="3-hydroxyisobutyrate dehydrogenase-like NAD-binding" evidence="5">
    <location>
        <begin position="167"/>
        <end position="273"/>
    </location>
</feature>
<gene>
    <name evidence="6" type="ORF">ACE3NQ_00990</name>
</gene>
<keyword evidence="3" id="KW-0520">NAD</keyword>
<dbReference type="InterPro" id="IPR008927">
    <property type="entry name" value="6-PGluconate_DH-like_C_sf"/>
</dbReference>
<dbReference type="Gene3D" id="3.40.50.720">
    <property type="entry name" value="NAD(P)-binding Rossmann-like Domain"/>
    <property type="match status" value="1"/>
</dbReference>
<evidence type="ECO:0000259" key="4">
    <source>
        <dbReference type="Pfam" id="PF03446"/>
    </source>
</evidence>
<evidence type="ECO:0000259" key="5">
    <source>
        <dbReference type="Pfam" id="PF14833"/>
    </source>
</evidence>
<dbReference type="SUPFAM" id="SSF51735">
    <property type="entry name" value="NAD(P)-binding Rossmann-fold domains"/>
    <property type="match status" value="1"/>
</dbReference>
<dbReference type="Pfam" id="PF14833">
    <property type="entry name" value="NAD_binding_11"/>
    <property type="match status" value="1"/>
</dbReference>
<evidence type="ECO:0000256" key="2">
    <source>
        <dbReference type="ARBA" id="ARBA00023002"/>
    </source>
</evidence>
<keyword evidence="7" id="KW-1185">Reference proteome</keyword>
<sequence length="274" mass="29082">MSETVGFIGLGNLGLPIASNLLDAGYSLTVYNRTAGKAAPLVEQGARLASCPADTVTPAGIVMTLLWDDESVESIVMSDGFLERLGTGGIHVGMSTISPEMAKKLAAIHAEHGSVYMEAPIFGRPEAAVARKLTVPFAGPEQVKERVRPILKAMGGEGLFDFGEEVGAATAVKLIGNFLIVSAGQSMLEALTMAEKNGVDPKPVVDMLTQTLFSAPIYQSYGKMIAEKQYSQFTQSKIPLKDVGLFQKTAQQVQSPTPISSLLHDILESAQKQA</sequence>